<reference evidence="2 3" key="1">
    <citation type="submission" date="2016-03" db="EMBL/GenBank/DDBJ databases">
        <title>Draft genome sequence of Paenibacillus antarcticus CECT 5836.</title>
        <authorList>
            <person name="Shin S.-K."/>
            <person name="Yi H."/>
        </authorList>
    </citation>
    <scope>NUCLEOTIDE SEQUENCE [LARGE SCALE GENOMIC DNA]</scope>
    <source>
        <strain evidence="2 3">CECT 5836</strain>
    </source>
</reference>
<evidence type="ECO:0000313" key="2">
    <source>
        <dbReference type="EMBL" id="OAB40464.1"/>
    </source>
</evidence>
<dbReference type="RefSeq" id="WP_068653259.1">
    <property type="nucleotide sequence ID" value="NZ_CP043611.1"/>
</dbReference>
<organism evidence="2 3">
    <name type="scientific">Paenibacillus antarcticus</name>
    <dbReference type="NCBI Taxonomy" id="253703"/>
    <lineage>
        <taxon>Bacteria</taxon>
        <taxon>Bacillati</taxon>
        <taxon>Bacillota</taxon>
        <taxon>Bacilli</taxon>
        <taxon>Bacillales</taxon>
        <taxon>Paenibacillaceae</taxon>
        <taxon>Paenibacillus</taxon>
    </lineage>
</organism>
<dbReference type="EMBL" id="LVJI01000054">
    <property type="protein sequence ID" value="OAB40464.1"/>
    <property type="molecule type" value="Genomic_DNA"/>
</dbReference>
<protein>
    <submittedName>
        <fullName evidence="2">Uncharacterized protein</fullName>
    </submittedName>
</protein>
<comment type="caution">
    <text evidence="2">The sequence shown here is derived from an EMBL/GenBank/DDBJ whole genome shotgun (WGS) entry which is preliminary data.</text>
</comment>
<feature type="transmembrane region" description="Helical" evidence="1">
    <location>
        <begin position="31"/>
        <end position="50"/>
    </location>
</feature>
<dbReference type="Proteomes" id="UP000077355">
    <property type="component" value="Unassembled WGS sequence"/>
</dbReference>
<dbReference type="OrthoDB" id="2440830at2"/>
<keyword evidence="1" id="KW-1133">Transmembrane helix</keyword>
<keyword evidence="3" id="KW-1185">Reference proteome</keyword>
<evidence type="ECO:0000256" key="1">
    <source>
        <dbReference type="SAM" id="Phobius"/>
    </source>
</evidence>
<accession>A0A168JD13</accession>
<proteinExistence type="predicted"/>
<keyword evidence="1" id="KW-0812">Transmembrane</keyword>
<evidence type="ECO:0000313" key="3">
    <source>
        <dbReference type="Proteomes" id="UP000077355"/>
    </source>
</evidence>
<gene>
    <name evidence="2" type="ORF">PBAT_24545</name>
</gene>
<keyword evidence="1" id="KW-0472">Membrane</keyword>
<name>A0A168JD13_9BACL</name>
<sequence length="82" mass="9121">MWAITGIIVVTAAIAMFEVPSLWKKKWIKELGVFSILLLFGTGLSIAISLRVNIPNPLEWITFVYKPLSEALFGLLNSWGGE</sequence>
<dbReference type="AlphaFoldDB" id="A0A168JD13"/>